<dbReference type="GO" id="GO:0016853">
    <property type="term" value="F:isomerase activity"/>
    <property type="evidence" value="ECO:0007669"/>
    <property type="project" value="UniProtKB-KW"/>
</dbReference>
<dbReference type="Proteomes" id="UP000014977">
    <property type="component" value="Unassembled WGS sequence"/>
</dbReference>
<proteinExistence type="inferred from homology"/>
<sequence length="258" mass="28307">MDYKEITFSQTNAIGILTLNTPKNINVLSLQKIQEMSYVLEKIAIDDSVKVLVLKANGKHFCAGHDLSQLVDRGTKEYKLIFDQCTRMMMMLHDIPQPVICEVQGIATAAGCQLAAWCDLIVAADNASFSTPGVKIGLFCTTPMVAITRAIGRKASMEMLLTGREFSATEAKELGLINRVVPLEELDGEAMKLAEEISQASSFALAIGKQGLYAQADMTDVQALHYAKHTIVMNNTSEDAQNGIKAFLNKTSTEWKNR</sequence>
<dbReference type="PANTHER" id="PTHR43602:SF1">
    <property type="entry name" value="ENOYL-COA HYDRATASE DOMAIN-CONTAINING PROTEIN 3, MITOCHONDRIAL"/>
    <property type="match status" value="1"/>
</dbReference>
<dbReference type="InterPro" id="IPR052377">
    <property type="entry name" value="Mitochondrial_ECH-domain"/>
</dbReference>
<evidence type="ECO:0000256" key="1">
    <source>
        <dbReference type="ARBA" id="ARBA00005254"/>
    </source>
</evidence>
<protein>
    <recommendedName>
        <fullName evidence="6">Enoyl-CoA hydratase domain-containing protein 3, mitochondrial</fullName>
    </recommendedName>
</protein>
<evidence type="ECO:0000256" key="6">
    <source>
        <dbReference type="ARBA" id="ARBA00040545"/>
    </source>
</evidence>
<dbReference type="Pfam" id="PF00378">
    <property type="entry name" value="ECH_1"/>
    <property type="match status" value="1"/>
</dbReference>
<dbReference type="Gene3D" id="3.90.226.10">
    <property type="entry name" value="2-enoyl-CoA Hydratase, Chain A, domain 1"/>
    <property type="match status" value="1"/>
</dbReference>
<dbReference type="InterPro" id="IPR014748">
    <property type="entry name" value="Enoyl-CoA_hydra_C"/>
</dbReference>
<dbReference type="CDD" id="cd06558">
    <property type="entry name" value="crotonase-like"/>
    <property type="match status" value="1"/>
</dbReference>
<evidence type="ECO:0000256" key="2">
    <source>
        <dbReference type="ARBA" id="ARBA00022832"/>
    </source>
</evidence>
<dbReference type="InterPro" id="IPR029045">
    <property type="entry name" value="ClpP/crotonase-like_dom_sf"/>
</dbReference>
<comment type="similarity">
    <text evidence="1">Belongs to the enoyl-CoA hydratase/isomerase family.</text>
</comment>
<keyword evidence="7" id="KW-0413">Isomerase</keyword>
<dbReference type="RefSeq" id="WP_020877594.1">
    <property type="nucleotide sequence ID" value="NZ_ATHJ01000093.1"/>
</dbReference>
<dbReference type="Gene3D" id="1.10.12.10">
    <property type="entry name" value="Lyase 2-enoyl-coa Hydratase, Chain A, domain 2"/>
    <property type="match status" value="1"/>
</dbReference>
<reference evidence="7 8" key="1">
    <citation type="journal article" date="2013" name="Genome Announc.">
        <title>Draft genome sequences for three mercury-methylating, sulfate-reducing bacteria.</title>
        <authorList>
            <person name="Brown S.D."/>
            <person name="Hurt R.A.Jr."/>
            <person name="Gilmour C.C."/>
            <person name="Elias D.A."/>
        </authorList>
    </citation>
    <scope>NUCLEOTIDE SEQUENCE [LARGE SCALE GENOMIC DNA]</scope>
    <source>
        <strain evidence="7 8">DSM 2059</strain>
    </source>
</reference>
<dbReference type="PANTHER" id="PTHR43602">
    <property type="match status" value="1"/>
</dbReference>
<dbReference type="SUPFAM" id="SSF52096">
    <property type="entry name" value="ClpP/crotonase"/>
    <property type="match status" value="1"/>
</dbReference>
<keyword evidence="2" id="KW-0276">Fatty acid metabolism</keyword>
<dbReference type="AlphaFoldDB" id="S7V355"/>
<keyword evidence="4" id="KW-0443">Lipid metabolism</keyword>
<evidence type="ECO:0000313" key="8">
    <source>
        <dbReference type="Proteomes" id="UP000014977"/>
    </source>
</evidence>
<organism evidence="7 8">
    <name type="scientific">Desulfococcus multivorans DSM 2059</name>
    <dbReference type="NCBI Taxonomy" id="1121405"/>
    <lineage>
        <taxon>Bacteria</taxon>
        <taxon>Pseudomonadati</taxon>
        <taxon>Thermodesulfobacteriota</taxon>
        <taxon>Desulfobacteria</taxon>
        <taxon>Desulfobacterales</taxon>
        <taxon>Desulfococcaceae</taxon>
        <taxon>Desulfococcus</taxon>
    </lineage>
</organism>
<comment type="caution">
    <text evidence="7">The sequence shown here is derived from an EMBL/GenBank/DDBJ whole genome shotgun (WGS) entry which is preliminary data.</text>
</comment>
<evidence type="ECO:0000256" key="3">
    <source>
        <dbReference type="ARBA" id="ARBA00022946"/>
    </source>
</evidence>
<dbReference type="EMBL" id="ATHJ01000093">
    <property type="protein sequence ID" value="EPR39088.1"/>
    <property type="molecule type" value="Genomic_DNA"/>
</dbReference>
<evidence type="ECO:0000313" key="7">
    <source>
        <dbReference type="EMBL" id="EPR39088.1"/>
    </source>
</evidence>
<evidence type="ECO:0000256" key="5">
    <source>
        <dbReference type="ARBA" id="ARBA00037410"/>
    </source>
</evidence>
<dbReference type="PATRIC" id="fig|1121405.3.peg.2522"/>
<name>S7V355_DESML</name>
<evidence type="ECO:0000256" key="4">
    <source>
        <dbReference type="ARBA" id="ARBA00023098"/>
    </source>
</evidence>
<dbReference type="InterPro" id="IPR001753">
    <property type="entry name" value="Enoyl-CoA_hydra/iso"/>
</dbReference>
<keyword evidence="8" id="KW-1185">Reference proteome</keyword>
<dbReference type="OrthoDB" id="5365311at2"/>
<dbReference type="STRING" id="897.B2D07_02300"/>
<dbReference type="GO" id="GO:0006631">
    <property type="term" value="P:fatty acid metabolic process"/>
    <property type="evidence" value="ECO:0007669"/>
    <property type="project" value="UniProtKB-KW"/>
</dbReference>
<gene>
    <name evidence="7" type="ORF">dsmv_2837</name>
</gene>
<dbReference type="eggNOG" id="COG1024">
    <property type="taxonomic scope" value="Bacteria"/>
</dbReference>
<dbReference type="GO" id="GO:0016836">
    <property type="term" value="F:hydro-lyase activity"/>
    <property type="evidence" value="ECO:0007669"/>
    <property type="project" value="TreeGrafter"/>
</dbReference>
<accession>S7V355</accession>
<comment type="function">
    <text evidence="5">May play a role in fatty acid biosynthesis and insulin sensitivity.</text>
</comment>
<keyword evidence="3" id="KW-0809">Transit peptide</keyword>